<name>A0A4T2A2E9_9PSED</name>
<sequence>MKRRRGRQDKAKTGEEAEFTGVNEHSEPVFNAVLPTQVVFNGLLVTTLHTDLRQSPTGCRCALRAGQSGAARR</sequence>
<accession>A0A4T2A2E9</accession>
<gene>
    <name evidence="2" type="ORF">D8779_00685</name>
</gene>
<protein>
    <submittedName>
        <fullName evidence="2">Uncharacterized protein</fullName>
    </submittedName>
</protein>
<dbReference type="OrthoDB" id="7030796at2"/>
<organism evidence="2 3">
    <name type="scientific">Pseudomonas leptonychotis</name>
    <dbReference type="NCBI Taxonomy" id="2448482"/>
    <lineage>
        <taxon>Bacteria</taxon>
        <taxon>Pseudomonadati</taxon>
        <taxon>Pseudomonadota</taxon>
        <taxon>Gammaproteobacteria</taxon>
        <taxon>Pseudomonadales</taxon>
        <taxon>Pseudomonadaceae</taxon>
        <taxon>Pseudomonas</taxon>
    </lineage>
</organism>
<evidence type="ECO:0000313" key="2">
    <source>
        <dbReference type="EMBL" id="TIH09271.1"/>
    </source>
</evidence>
<dbReference type="Proteomes" id="UP000307541">
    <property type="component" value="Unassembled WGS sequence"/>
</dbReference>
<dbReference type="AlphaFoldDB" id="A0A4T2A2E9"/>
<evidence type="ECO:0000313" key="3">
    <source>
        <dbReference type="Proteomes" id="UP000307541"/>
    </source>
</evidence>
<dbReference type="EMBL" id="RFLV01000001">
    <property type="protein sequence ID" value="TIH09271.1"/>
    <property type="molecule type" value="Genomic_DNA"/>
</dbReference>
<feature type="region of interest" description="Disordered" evidence="1">
    <location>
        <begin position="1"/>
        <end position="22"/>
    </location>
</feature>
<evidence type="ECO:0000256" key="1">
    <source>
        <dbReference type="SAM" id="MobiDB-lite"/>
    </source>
</evidence>
<reference evidence="2 3" key="1">
    <citation type="submission" date="2018-10" db="EMBL/GenBank/DDBJ databases">
        <title>Pseudomonas leptonychotis sp. nov., isolated from Weddell seals in Antarctica.</title>
        <authorList>
            <person name="Novakova D."/>
            <person name="Svec P."/>
            <person name="Kralova S."/>
            <person name="Kristofova L."/>
            <person name="Zeman M."/>
            <person name="Pantucek R."/>
            <person name="Maslanova I."/>
            <person name="Sedlacek I."/>
        </authorList>
    </citation>
    <scope>NUCLEOTIDE SEQUENCE [LARGE SCALE GENOMIC DNA]</scope>
    <source>
        <strain evidence="2 3">CCM 8849</strain>
    </source>
</reference>
<proteinExistence type="predicted"/>
<comment type="caution">
    <text evidence="2">The sequence shown here is derived from an EMBL/GenBank/DDBJ whole genome shotgun (WGS) entry which is preliminary data.</text>
</comment>
<keyword evidence="3" id="KW-1185">Reference proteome</keyword>